<name>A0A7C8I6G1_9PLEO</name>
<dbReference type="PANTHER" id="PTHR14097:SF9">
    <property type="entry name" value="EPIMERASE, PUTATIVE (AFU_ORTHOLOGUE AFUA_8G07320)-RELATED"/>
    <property type="match status" value="1"/>
</dbReference>
<sequence length="231" mass="25146">MKLIIVGATGFVGKELLRQSLQRSDITSVVAVSRRALPPGTSAKLRSVIVKDYDQYTEEAKKEFAGANACIWTIAITPSKSSAVPWDEVVRVCQTSALVGLRAIYESGVAKPFRHIYMSGVAAERDQSKTPSFKPKYSLMRGETESQVLAFANEHPGEIEATVAKPGLITEPWNIPKRAFATVLGWTVSLPSIYVGQIATAMLDQVVNGIEKDPLLNVDLVRIADDLARTS</sequence>
<dbReference type="OrthoDB" id="3535423at2759"/>
<dbReference type="AlphaFoldDB" id="A0A7C8I6G1"/>
<dbReference type="InterPro" id="IPR036291">
    <property type="entry name" value="NAD(P)-bd_dom_sf"/>
</dbReference>
<keyword evidence="2" id="KW-1185">Reference proteome</keyword>
<protein>
    <recommendedName>
        <fullName evidence="3">NAD(P)-binding domain-containing protein</fullName>
    </recommendedName>
</protein>
<evidence type="ECO:0008006" key="3">
    <source>
        <dbReference type="Google" id="ProtNLM"/>
    </source>
</evidence>
<accession>A0A7C8I6G1</accession>
<proteinExistence type="predicted"/>
<gene>
    <name evidence="1" type="ORF">BDV95DRAFT_607656</name>
</gene>
<dbReference type="SUPFAM" id="SSF51735">
    <property type="entry name" value="NAD(P)-binding Rossmann-fold domains"/>
    <property type="match status" value="1"/>
</dbReference>
<dbReference type="Gene3D" id="3.40.50.720">
    <property type="entry name" value="NAD(P)-binding Rossmann-like Domain"/>
    <property type="match status" value="1"/>
</dbReference>
<dbReference type="PANTHER" id="PTHR14097">
    <property type="entry name" value="OXIDOREDUCTASE HTATIP2"/>
    <property type="match status" value="1"/>
</dbReference>
<comment type="caution">
    <text evidence="1">The sequence shown here is derived from an EMBL/GenBank/DDBJ whole genome shotgun (WGS) entry which is preliminary data.</text>
</comment>
<evidence type="ECO:0000313" key="2">
    <source>
        <dbReference type="Proteomes" id="UP000481861"/>
    </source>
</evidence>
<reference evidence="1 2" key="1">
    <citation type="submission" date="2020-01" db="EMBL/GenBank/DDBJ databases">
        <authorList>
            <consortium name="DOE Joint Genome Institute"/>
            <person name="Haridas S."/>
            <person name="Albert R."/>
            <person name="Binder M."/>
            <person name="Bloem J."/>
            <person name="Labutti K."/>
            <person name="Salamov A."/>
            <person name="Andreopoulos B."/>
            <person name="Baker S.E."/>
            <person name="Barry K."/>
            <person name="Bills G."/>
            <person name="Bluhm B.H."/>
            <person name="Cannon C."/>
            <person name="Castanera R."/>
            <person name="Culley D.E."/>
            <person name="Daum C."/>
            <person name="Ezra D."/>
            <person name="Gonzalez J.B."/>
            <person name="Henrissat B."/>
            <person name="Kuo A."/>
            <person name="Liang C."/>
            <person name="Lipzen A."/>
            <person name="Lutzoni F."/>
            <person name="Magnuson J."/>
            <person name="Mondo S."/>
            <person name="Nolan M."/>
            <person name="Ohm R."/>
            <person name="Pangilinan J."/>
            <person name="Park H.-J.H."/>
            <person name="Ramirez L."/>
            <person name="Alfaro M."/>
            <person name="Sun H."/>
            <person name="Tritt A."/>
            <person name="Yoshinaga Y."/>
            <person name="Zwiers L.-H.L."/>
            <person name="Turgeon B.G."/>
            <person name="Goodwin S.B."/>
            <person name="Spatafora J.W."/>
            <person name="Crous P.W."/>
            <person name="Grigoriev I.V."/>
        </authorList>
    </citation>
    <scope>NUCLEOTIDE SEQUENCE [LARGE SCALE GENOMIC DNA]</scope>
    <source>
        <strain evidence="1 2">CBS 611.86</strain>
    </source>
</reference>
<dbReference type="Proteomes" id="UP000481861">
    <property type="component" value="Unassembled WGS sequence"/>
</dbReference>
<organism evidence="1 2">
    <name type="scientific">Massariosphaeria phaeospora</name>
    <dbReference type="NCBI Taxonomy" id="100035"/>
    <lineage>
        <taxon>Eukaryota</taxon>
        <taxon>Fungi</taxon>
        <taxon>Dikarya</taxon>
        <taxon>Ascomycota</taxon>
        <taxon>Pezizomycotina</taxon>
        <taxon>Dothideomycetes</taxon>
        <taxon>Pleosporomycetidae</taxon>
        <taxon>Pleosporales</taxon>
        <taxon>Pleosporales incertae sedis</taxon>
        <taxon>Massariosphaeria</taxon>
    </lineage>
</organism>
<dbReference type="EMBL" id="JAADJZ010000013">
    <property type="protein sequence ID" value="KAF2870486.1"/>
    <property type="molecule type" value="Genomic_DNA"/>
</dbReference>
<evidence type="ECO:0000313" key="1">
    <source>
        <dbReference type="EMBL" id="KAF2870486.1"/>
    </source>
</evidence>